<dbReference type="PANTHER" id="PTHR10584:SF166">
    <property type="entry name" value="RIBOKINASE"/>
    <property type="match status" value="1"/>
</dbReference>
<dbReference type="Proteomes" id="UP000199630">
    <property type="component" value="Unassembled WGS sequence"/>
</dbReference>
<protein>
    <submittedName>
        <fullName evidence="4">Fructoselysine 6-kinase</fullName>
    </submittedName>
</protein>
<dbReference type="EMBL" id="FORH01000005">
    <property type="protein sequence ID" value="SFJ74236.1"/>
    <property type="molecule type" value="Genomic_DNA"/>
</dbReference>
<dbReference type="InterPro" id="IPR002173">
    <property type="entry name" value="Carboh/pur_kinase_PfkB_CS"/>
</dbReference>
<dbReference type="Pfam" id="PF00294">
    <property type="entry name" value="PfkB"/>
    <property type="match status" value="1"/>
</dbReference>
<evidence type="ECO:0000313" key="4">
    <source>
        <dbReference type="EMBL" id="SFJ74236.1"/>
    </source>
</evidence>
<dbReference type="PROSITE" id="PS00583">
    <property type="entry name" value="PFKB_KINASES_1"/>
    <property type="match status" value="1"/>
</dbReference>
<accession>A0A1I3TX57</accession>
<dbReference type="STRING" id="588602.SAMN04487991_2876"/>
<dbReference type="SUPFAM" id="SSF53613">
    <property type="entry name" value="Ribokinase-like"/>
    <property type="match status" value="1"/>
</dbReference>
<reference evidence="5" key="1">
    <citation type="submission" date="2016-10" db="EMBL/GenBank/DDBJ databases">
        <authorList>
            <person name="Varghese N."/>
            <person name="Submissions S."/>
        </authorList>
    </citation>
    <scope>NUCLEOTIDE SEQUENCE [LARGE SCALE GENOMIC DNA]</scope>
    <source>
        <strain evidence="5">DSM 26471</strain>
    </source>
</reference>
<dbReference type="PROSITE" id="PS00584">
    <property type="entry name" value="PFKB_KINASES_2"/>
    <property type="match status" value="1"/>
</dbReference>
<evidence type="ECO:0000313" key="5">
    <source>
        <dbReference type="Proteomes" id="UP000199630"/>
    </source>
</evidence>
<evidence type="ECO:0000256" key="1">
    <source>
        <dbReference type="ARBA" id="ARBA00022679"/>
    </source>
</evidence>
<keyword evidence="1" id="KW-0808">Transferase</keyword>
<gene>
    <name evidence="4" type="ORF">SAMN04487991_2876</name>
</gene>
<evidence type="ECO:0000256" key="2">
    <source>
        <dbReference type="ARBA" id="ARBA00022777"/>
    </source>
</evidence>
<dbReference type="Gene3D" id="3.40.1190.20">
    <property type="match status" value="1"/>
</dbReference>
<dbReference type="PANTHER" id="PTHR10584">
    <property type="entry name" value="SUGAR KINASE"/>
    <property type="match status" value="1"/>
</dbReference>
<dbReference type="AlphaFoldDB" id="A0A1I3TX57"/>
<proteinExistence type="predicted"/>
<organism evidence="4 5">
    <name type="scientific">Celeribacter neptunius</name>
    <dbReference type="NCBI Taxonomy" id="588602"/>
    <lineage>
        <taxon>Bacteria</taxon>
        <taxon>Pseudomonadati</taxon>
        <taxon>Pseudomonadota</taxon>
        <taxon>Alphaproteobacteria</taxon>
        <taxon>Rhodobacterales</taxon>
        <taxon>Roseobacteraceae</taxon>
        <taxon>Celeribacter</taxon>
    </lineage>
</organism>
<dbReference type="InterPro" id="IPR029056">
    <property type="entry name" value="Ribokinase-like"/>
</dbReference>
<dbReference type="OrthoDB" id="9792663at2"/>
<evidence type="ECO:0000259" key="3">
    <source>
        <dbReference type="Pfam" id="PF00294"/>
    </source>
</evidence>
<feature type="domain" description="Carbohydrate kinase PfkB" evidence="3">
    <location>
        <begin position="8"/>
        <end position="262"/>
    </location>
</feature>
<name>A0A1I3TX57_9RHOB</name>
<dbReference type="GO" id="GO:0016301">
    <property type="term" value="F:kinase activity"/>
    <property type="evidence" value="ECO:0007669"/>
    <property type="project" value="UniProtKB-KW"/>
</dbReference>
<keyword evidence="2 4" id="KW-0418">Kinase</keyword>
<dbReference type="InterPro" id="IPR011611">
    <property type="entry name" value="PfkB_dom"/>
</dbReference>
<sequence>MNSDISHRDLIAVGDNCLDVYLTQNHMTVGGNALNVAVNWHLSGLSASYFGKIGSDPEGQIVANALAEVGLDISSLEVAQGSTAVTLLTDEEGDRSFLLEDLGVGAEYIPALAQYERLLEADWVHLGTNSSPELLRRLRRDNVAFSIDVSTQHDALDLQGIPLVFAAGSERPDVTPEELLTIFILKGAQQVVVTCGNKGAWFHDGRNIHHCPAKNIQVVDTCGAGDSFIAAFLKAYIIEQIAAEAALRQATNAAAITCSYPGGFPQEMAPIPSWLIEKYADIIEKAEI</sequence>
<keyword evidence="5" id="KW-1185">Reference proteome</keyword>
<dbReference type="RefSeq" id="WP_090061381.1">
    <property type="nucleotide sequence ID" value="NZ_FORH01000005.1"/>
</dbReference>